<dbReference type="AlphaFoldDB" id="A0A6N2NFF8"/>
<name>A0A6N2NFF8_SALVM</name>
<organism evidence="1">
    <name type="scientific">Salix viminalis</name>
    <name type="common">Common osier</name>
    <name type="synonym">Basket willow</name>
    <dbReference type="NCBI Taxonomy" id="40686"/>
    <lineage>
        <taxon>Eukaryota</taxon>
        <taxon>Viridiplantae</taxon>
        <taxon>Streptophyta</taxon>
        <taxon>Embryophyta</taxon>
        <taxon>Tracheophyta</taxon>
        <taxon>Spermatophyta</taxon>
        <taxon>Magnoliopsida</taxon>
        <taxon>eudicotyledons</taxon>
        <taxon>Gunneridae</taxon>
        <taxon>Pentapetalae</taxon>
        <taxon>rosids</taxon>
        <taxon>fabids</taxon>
        <taxon>Malpighiales</taxon>
        <taxon>Salicaceae</taxon>
        <taxon>Saliceae</taxon>
        <taxon>Salix</taxon>
    </lineage>
</organism>
<protein>
    <submittedName>
        <fullName evidence="1">Uncharacterized protein</fullName>
    </submittedName>
</protein>
<sequence>MSSVASNLFEMGLSVSNLVAGLLVTVVQNFATSPSLTADGANQNWCLDSGATHHMTTNASSLPNAHPYTGTDKIIVGNGNHPQLLQDKRSRELAFKQHQ</sequence>
<evidence type="ECO:0000313" key="1">
    <source>
        <dbReference type="EMBL" id="VFU65804.1"/>
    </source>
</evidence>
<proteinExistence type="predicted"/>
<reference evidence="1" key="1">
    <citation type="submission" date="2019-03" db="EMBL/GenBank/DDBJ databases">
        <authorList>
            <person name="Mank J."/>
            <person name="Almeida P."/>
        </authorList>
    </citation>
    <scope>NUCLEOTIDE SEQUENCE</scope>
    <source>
        <strain evidence="1">78183</strain>
    </source>
</reference>
<gene>
    <name evidence="1" type="ORF">SVIM_LOCUS506217</name>
</gene>
<dbReference type="EMBL" id="CAADRP010002307">
    <property type="protein sequence ID" value="VFU65804.1"/>
    <property type="molecule type" value="Genomic_DNA"/>
</dbReference>
<accession>A0A6N2NFF8</accession>